<dbReference type="AlphaFoldDB" id="A0A1E5QIM3"/>
<dbReference type="PANTHER" id="PTHR34939:SF1">
    <property type="entry name" value="PHOTOSYSTEM I REACTION CENTER SUBUNIT III, CHLOROPLASTIC"/>
    <property type="match status" value="1"/>
</dbReference>
<comment type="function">
    <text evidence="6">Participates in efficiency of electron transfer from plastocyanin to P700 (or cytochrome c553 in algae and cyanobacteria). This plastocyanin-docking protein contributes to the specific association of plastocyanin to PSI.</text>
</comment>
<evidence type="ECO:0000313" key="8">
    <source>
        <dbReference type="EMBL" id="OEJ74454.1"/>
    </source>
</evidence>
<comment type="subcellular location">
    <subcellularLocation>
        <location evidence="6">Cellular thylakoid membrane</location>
    </subcellularLocation>
</comment>
<evidence type="ECO:0000256" key="4">
    <source>
        <dbReference type="ARBA" id="ARBA00022836"/>
    </source>
</evidence>
<evidence type="ECO:0000256" key="7">
    <source>
        <dbReference type="SAM" id="SignalP"/>
    </source>
</evidence>
<dbReference type="Gene3D" id="1.10.8.110">
    <property type="entry name" value="Photosystem I PsaF, reaction centre subunit III"/>
    <property type="match status" value="1"/>
</dbReference>
<feature type="signal peptide" evidence="7">
    <location>
        <begin position="1"/>
        <end position="23"/>
    </location>
</feature>
<dbReference type="Pfam" id="PF02507">
    <property type="entry name" value="PSI_PsaF"/>
    <property type="match status" value="1"/>
</dbReference>
<dbReference type="RefSeq" id="WP_069967952.1">
    <property type="nucleotide sequence ID" value="NZ_CM124774.1"/>
</dbReference>
<dbReference type="InterPro" id="IPR003666">
    <property type="entry name" value="PSI_PsaF"/>
</dbReference>
<dbReference type="PANTHER" id="PTHR34939">
    <property type="entry name" value="PHOTOSYSTEM I REACTION CENTER SUBUNIT III, CHLOROPLASTIC"/>
    <property type="match status" value="1"/>
</dbReference>
<dbReference type="GO" id="GO:0015979">
    <property type="term" value="P:photosynthesis"/>
    <property type="evidence" value="ECO:0007669"/>
    <property type="project" value="UniProtKB-UniRule"/>
</dbReference>
<dbReference type="EMBL" id="MJGC01000066">
    <property type="protein sequence ID" value="OEJ74454.1"/>
    <property type="molecule type" value="Genomic_DNA"/>
</dbReference>
<feature type="transmembrane region" description="Helical" evidence="6">
    <location>
        <begin position="86"/>
        <end position="104"/>
    </location>
</feature>
<comment type="similarity">
    <text evidence="1 6">Belongs to the PsaF family.</text>
</comment>
<organism evidence="8">
    <name type="scientific">Desertifilum tharense IPPAS B-1220</name>
    <dbReference type="NCBI Taxonomy" id="1781255"/>
    <lineage>
        <taxon>Bacteria</taxon>
        <taxon>Bacillati</taxon>
        <taxon>Cyanobacteriota</taxon>
        <taxon>Cyanophyceae</taxon>
        <taxon>Desertifilales</taxon>
        <taxon>Desertifilaceae</taxon>
        <taxon>Desertifilum</taxon>
    </lineage>
</organism>
<feature type="chain" id="PRO_5009184307" description="Photosystem I reaction center subunit III" evidence="7">
    <location>
        <begin position="24"/>
        <end position="164"/>
    </location>
</feature>
<dbReference type="STRING" id="1781255.BH720_14620"/>
<evidence type="ECO:0000256" key="1">
    <source>
        <dbReference type="ARBA" id="ARBA00008386"/>
    </source>
</evidence>
<keyword evidence="6 7" id="KW-0732">Signal</keyword>
<dbReference type="OrthoDB" id="512859at2"/>
<keyword evidence="6" id="KW-0812">Transmembrane</keyword>
<dbReference type="InterPro" id="IPR036577">
    <property type="entry name" value="PSI_PsaF_sf"/>
</dbReference>
<proteinExistence type="inferred from homology"/>
<keyword evidence="4 6" id="KW-0603">Photosystem I</keyword>
<gene>
    <name evidence="8" type="ORF">BH720_14620</name>
</gene>
<keyword evidence="6" id="KW-0793">Thylakoid</keyword>
<evidence type="ECO:0000256" key="5">
    <source>
        <dbReference type="ARBA" id="ARBA00033433"/>
    </source>
</evidence>
<sequence length="164" mass="18009">MRRLLALVLAITLWIGFAPSMLAAPSNLVPCSESPAFQQRAKNARNTTADPKSGAKRFERYAEAYCGPEGLPHLIVDGRLSRAGDFLIPSLLFLYIAGWIGWVGRSYLIAARKSGNPEEKEIIIDVPMALQCVAQGPFWPLLALKDITTGELFAKEEEVPVSPR</sequence>
<dbReference type="GO" id="GO:0031676">
    <property type="term" value="C:plasma membrane-derived thylakoid membrane"/>
    <property type="evidence" value="ECO:0007669"/>
    <property type="project" value="UniProtKB-SubCell"/>
</dbReference>
<keyword evidence="6" id="KW-0472">Membrane</keyword>
<keyword evidence="6" id="KW-1133">Transmembrane helix</keyword>
<protein>
    <recommendedName>
        <fullName evidence="2 6">Photosystem I reaction center subunit III</fullName>
    </recommendedName>
    <alternativeName>
        <fullName evidence="5 6">PSI-F</fullName>
    </alternativeName>
</protein>
<evidence type="ECO:0000256" key="6">
    <source>
        <dbReference type="RuleBase" id="RU368107"/>
    </source>
</evidence>
<dbReference type="SUPFAM" id="SSF81536">
    <property type="entry name" value="Subunit III of photosystem I reaction centre, PsaF"/>
    <property type="match status" value="1"/>
</dbReference>
<dbReference type="GO" id="GO:0009538">
    <property type="term" value="C:photosystem I reaction center"/>
    <property type="evidence" value="ECO:0007669"/>
    <property type="project" value="UniProtKB-UniRule"/>
</dbReference>
<evidence type="ECO:0000256" key="2">
    <source>
        <dbReference type="ARBA" id="ARBA00016492"/>
    </source>
</evidence>
<comment type="caution">
    <text evidence="8">The sequence shown here is derived from an EMBL/GenBank/DDBJ whole genome shotgun (WGS) entry which is preliminary data.</text>
</comment>
<keyword evidence="3 6" id="KW-0602">Photosynthesis</keyword>
<evidence type="ECO:0000256" key="3">
    <source>
        <dbReference type="ARBA" id="ARBA00022531"/>
    </source>
</evidence>
<name>A0A1E5QIM3_9CYAN</name>
<reference evidence="8" key="1">
    <citation type="submission" date="2016-09" db="EMBL/GenBank/DDBJ databases">
        <title>Draft genome of thermotolerant cyanobacterium Desertifilum sp. strain IPPAS B-1220.</title>
        <authorList>
            <person name="Sinetova M.A."/>
            <person name="Bolakhan K."/>
            <person name="Zayadan B.K."/>
            <person name="Mironov K.S."/>
            <person name="Ustinova V."/>
            <person name="Kupriyanova E.V."/>
            <person name="Sidorov R.A."/>
            <person name="Skrypnik A.N."/>
            <person name="Gogoleva N.E."/>
            <person name="Gogolev Y.V."/>
            <person name="Los D.A."/>
        </authorList>
    </citation>
    <scope>NUCLEOTIDE SEQUENCE [LARGE SCALE GENOMIC DNA]</scope>
    <source>
        <strain evidence="8">IPPAS B-1220</strain>
    </source>
</reference>
<accession>A0A1E5QIM3</accession>